<dbReference type="Gene3D" id="3.40.50.720">
    <property type="entry name" value="NAD(P)-binding Rossmann-like Domain"/>
    <property type="match status" value="1"/>
</dbReference>
<reference evidence="6" key="1">
    <citation type="submission" date="2024-06" db="EMBL/GenBank/DDBJ databases">
        <title>The genome sequences of Kitasatospora sp. strain HUAS MG31.</title>
        <authorList>
            <person name="Mo P."/>
        </authorList>
    </citation>
    <scope>NUCLEOTIDE SEQUENCE</scope>
    <source>
        <strain evidence="6">HUAS MG31</strain>
    </source>
</reference>
<evidence type="ECO:0000256" key="3">
    <source>
        <dbReference type="ARBA" id="ARBA00023027"/>
    </source>
</evidence>
<keyword evidence="2" id="KW-0560">Oxidoreductase</keyword>
<accession>A0AAU8JPN2</accession>
<dbReference type="Pfam" id="PF01370">
    <property type="entry name" value="Epimerase"/>
    <property type="match status" value="1"/>
</dbReference>
<gene>
    <name evidence="6" type="ORF">ABWK59_02020</name>
</gene>
<evidence type="ECO:0000259" key="5">
    <source>
        <dbReference type="Pfam" id="PF01370"/>
    </source>
</evidence>
<dbReference type="EMBL" id="CP159872">
    <property type="protein sequence ID" value="XCM77797.1"/>
    <property type="molecule type" value="Genomic_DNA"/>
</dbReference>
<dbReference type="KEGG" id="kcm:ABWK59_02020"/>
<dbReference type="PANTHER" id="PTHR43103:SF5">
    <property type="entry name" value="4-EPIMERASE, PUTATIVE (AFU_ORTHOLOGUE AFUA_7G00360)-RELATED"/>
    <property type="match status" value="1"/>
</dbReference>
<comment type="similarity">
    <text evidence="1">Belongs to the NAD(P)-dependent epimerase/dehydratase family.</text>
</comment>
<dbReference type="InterPro" id="IPR020904">
    <property type="entry name" value="Sc_DH/Rdtase_CS"/>
</dbReference>
<protein>
    <submittedName>
        <fullName evidence="6">NAD(P)-dependent oxidoreductase</fullName>
    </submittedName>
</protein>
<dbReference type="PROSITE" id="PS00061">
    <property type="entry name" value="ADH_SHORT"/>
    <property type="match status" value="1"/>
</dbReference>
<dbReference type="RefSeq" id="WP_354637498.1">
    <property type="nucleotide sequence ID" value="NZ_CP159872.1"/>
</dbReference>
<dbReference type="PANTHER" id="PTHR43103">
    <property type="entry name" value="NUCLEOSIDE-DIPHOSPHATE-SUGAR EPIMERASE"/>
    <property type="match status" value="1"/>
</dbReference>
<name>A0AAU8JPN2_9ACTN</name>
<evidence type="ECO:0000256" key="1">
    <source>
        <dbReference type="ARBA" id="ARBA00007637"/>
    </source>
</evidence>
<dbReference type="CDD" id="cd08946">
    <property type="entry name" value="SDR_e"/>
    <property type="match status" value="1"/>
</dbReference>
<feature type="region of interest" description="Disordered" evidence="4">
    <location>
        <begin position="254"/>
        <end position="284"/>
    </location>
</feature>
<dbReference type="InterPro" id="IPR001509">
    <property type="entry name" value="Epimerase_deHydtase"/>
</dbReference>
<dbReference type="SUPFAM" id="SSF51735">
    <property type="entry name" value="NAD(P)-binding Rossmann-fold domains"/>
    <property type="match status" value="1"/>
</dbReference>
<evidence type="ECO:0000256" key="4">
    <source>
        <dbReference type="SAM" id="MobiDB-lite"/>
    </source>
</evidence>
<sequence>MGPGREDAEEEIVRGGVVELGTVALTGAAGTIGSVVREALRGEVERLILLDRVPLRPEAGNEDVHTVDLRDAAAVEAALAGADRVIHLAGVPDEAPLADLLDANVLGTHHVLEACRRLGVGRVVLASSNRVTGFHPVGQLTGPREPVRPDGLYGVSKAAVEALGRLYADKFGLSVLCLRIGSFEAVPTEPRHLATWLSPRDALGYLRAALTAPPTTRFATVYAVSANTRRFWELPDPAVLAYAPVDDAETYAADIPGADRPADPASPQAGTYASPEFTLRHLRP</sequence>
<evidence type="ECO:0000313" key="6">
    <source>
        <dbReference type="EMBL" id="XCM77797.1"/>
    </source>
</evidence>
<dbReference type="InterPro" id="IPR036291">
    <property type="entry name" value="NAD(P)-bd_dom_sf"/>
</dbReference>
<evidence type="ECO:0000256" key="2">
    <source>
        <dbReference type="ARBA" id="ARBA00023002"/>
    </source>
</evidence>
<proteinExistence type="inferred from homology"/>
<feature type="domain" description="NAD-dependent epimerase/dehydratase" evidence="5">
    <location>
        <begin position="24"/>
        <end position="193"/>
    </location>
</feature>
<organism evidence="6">
    <name type="scientific">Kitasatospora camelliae</name>
    <dbReference type="NCBI Taxonomy" id="3156397"/>
    <lineage>
        <taxon>Bacteria</taxon>
        <taxon>Bacillati</taxon>
        <taxon>Actinomycetota</taxon>
        <taxon>Actinomycetes</taxon>
        <taxon>Kitasatosporales</taxon>
        <taxon>Streptomycetaceae</taxon>
        <taxon>Kitasatospora</taxon>
    </lineage>
</organism>
<dbReference type="AlphaFoldDB" id="A0AAU8JPN2"/>
<dbReference type="GO" id="GO:0016491">
    <property type="term" value="F:oxidoreductase activity"/>
    <property type="evidence" value="ECO:0007669"/>
    <property type="project" value="UniProtKB-KW"/>
</dbReference>
<keyword evidence="3" id="KW-0520">NAD</keyword>